<dbReference type="AlphaFoldDB" id="A0A1H4BTX9"/>
<evidence type="ECO:0000313" key="5">
    <source>
        <dbReference type="Proteomes" id="UP000199041"/>
    </source>
</evidence>
<evidence type="ECO:0000259" key="3">
    <source>
        <dbReference type="Pfam" id="PF12890"/>
    </source>
</evidence>
<gene>
    <name evidence="4" type="ORF">SAMN05192529_12434</name>
</gene>
<dbReference type="Proteomes" id="UP000199041">
    <property type="component" value="Unassembled WGS sequence"/>
</dbReference>
<dbReference type="CDD" id="cd01317">
    <property type="entry name" value="DHOase_IIa"/>
    <property type="match status" value="1"/>
</dbReference>
<dbReference type="Gene3D" id="3.20.20.140">
    <property type="entry name" value="Metal-dependent hydrolases"/>
    <property type="match status" value="1"/>
</dbReference>
<feature type="domain" description="Amidohydrolase-related" evidence="2">
    <location>
        <begin position="255"/>
        <end position="388"/>
    </location>
</feature>
<keyword evidence="5" id="KW-1185">Reference proteome</keyword>
<dbReference type="GO" id="GO:0006221">
    <property type="term" value="P:pyrimidine nucleotide biosynthetic process"/>
    <property type="evidence" value="ECO:0007669"/>
    <property type="project" value="UniProtKB-KW"/>
</dbReference>
<organism evidence="4 5">
    <name type="scientific">Arachidicoccus rhizosphaerae</name>
    <dbReference type="NCBI Taxonomy" id="551991"/>
    <lineage>
        <taxon>Bacteria</taxon>
        <taxon>Pseudomonadati</taxon>
        <taxon>Bacteroidota</taxon>
        <taxon>Chitinophagia</taxon>
        <taxon>Chitinophagales</taxon>
        <taxon>Chitinophagaceae</taxon>
        <taxon>Arachidicoccus</taxon>
    </lineage>
</organism>
<dbReference type="InterPro" id="IPR011059">
    <property type="entry name" value="Metal-dep_hydrolase_composite"/>
</dbReference>
<evidence type="ECO:0000256" key="1">
    <source>
        <dbReference type="ARBA" id="ARBA00022975"/>
    </source>
</evidence>
<dbReference type="GO" id="GO:0004038">
    <property type="term" value="F:allantoinase activity"/>
    <property type="evidence" value="ECO:0007669"/>
    <property type="project" value="TreeGrafter"/>
</dbReference>
<protein>
    <submittedName>
        <fullName evidence="4">Dihydroorotase</fullName>
    </submittedName>
</protein>
<dbReference type="GO" id="GO:0006145">
    <property type="term" value="P:purine nucleobase catabolic process"/>
    <property type="evidence" value="ECO:0007669"/>
    <property type="project" value="TreeGrafter"/>
</dbReference>
<keyword evidence="1" id="KW-0665">Pyrimidine biosynthesis</keyword>
<dbReference type="Pfam" id="PF01979">
    <property type="entry name" value="Amidohydro_1"/>
    <property type="match status" value="1"/>
</dbReference>
<evidence type="ECO:0000313" key="4">
    <source>
        <dbReference type="EMBL" id="SEA51540.1"/>
    </source>
</evidence>
<dbReference type="EMBL" id="FNQY01000024">
    <property type="protein sequence ID" value="SEA51540.1"/>
    <property type="molecule type" value="Genomic_DNA"/>
</dbReference>
<dbReference type="PANTHER" id="PTHR43668">
    <property type="entry name" value="ALLANTOINASE"/>
    <property type="match status" value="1"/>
</dbReference>
<sequence>MDILIKNLNFPTNVYKDLSRGDLLIRNGKIDQIAPSISLNAEDNTDILDAEGGFLSPGWVEIFSDFADPGFEFKEELQTGAGAAFQGGFTHVFLLPSTHPVVDNKSQVSYIKDKSSRLPVELYPIGAISKGLEGKELSEMYDMAASGAIAFSDGKTPLQSAGLLLKALQYVRATGGVLIQMPFDKTVGTYGLINEGIVSTQLGLPGLPAIAEELMIQRDIELVRYTESKLHFTGISSARSVDLIAKAKSEGLRITCSVTPHHLLFTDEDLKNYDTNLKLNPPLRTAVDREALRAGVKNGTIDCIATQHFPQHTDDKVREFEYAKNGMIGLQTAYSTLNEAISDLSAESVVSLLSQNAKDIFGLSAASFEVGQEADLTIFHPAKSSTFTKPVNKSKAENSPYFDKPLKGKVLATISHNQMTKN</sequence>
<dbReference type="InterPro" id="IPR006680">
    <property type="entry name" value="Amidohydro-rel"/>
</dbReference>
<evidence type="ECO:0000259" key="2">
    <source>
        <dbReference type="Pfam" id="PF01979"/>
    </source>
</evidence>
<dbReference type="GO" id="GO:0004151">
    <property type="term" value="F:dihydroorotase activity"/>
    <property type="evidence" value="ECO:0007669"/>
    <property type="project" value="InterPro"/>
</dbReference>
<dbReference type="InterPro" id="IPR032466">
    <property type="entry name" value="Metal_Hydrolase"/>
</dbReference>
<dbReference type="Pfam" id="PF12890">
    <property type="entry name" value="DHOase"/>
    <property type="match status" value="1"/>
</dbReference>
<dbReference type="InterPro" id="IPR004722">
    <property type="entry name" value="DHOase"/>
</dbReference>
<name>A0A1H4BTX9_9BACT</name>
<dbReference type="PANTHER" id="PTHR43668:SF2">
    <property type="entry name" value="ALLANTOINASE"/>
    <property type="match status" value="1"/>
</dbReference>
<dbReference type="STRING" id="551991.SAMN05192529_12434"/>
<dbReference type="OrthoDB" id="9765462at2"/>
<reference evidence="4 5" key="1">
    <citation type="submission" date="2016-10" db="EMBL/GenBank/DDBJ databases">
        <authorList>
            <person name="de Groot N.N."/>
        </authorList>
    </citation>
    <scope>NUCLEOTIDE SEQUENCE [LARGE SCALE GENOMIC DNA]</scope>
    <source>
        <strain evidence="4 5">Vu-144</strain>
    </source>
</reference>
<accession>A0A1H4BTX9</accession>
<dbReference type="SUPFAM" id="SSF51556">
    <property type="entry name" value="Metallo-dependent hydrolases"/>
    <property type="match status" value="1"/>
</dbReference>
<proteinExistence type="predicted"/>
<dbReference type="Gene3D" id="2.30.40.10">
    <property type="entry name" value="Urease, subunit C, domain 1"/>
    <property type="match status" value="1"/>
</dbReference>
<dbReference type="SUPFAM" id="SSF51338">
    <property type="entry name" value="Composite domain of metallo-dependent hydrolases"/>
    <property type="match status" value="1"/>
</dbReference>
<dbReference type="InterPro" id="IPR024403">
    <property type="entry name" value="DHOase_cat"/>
</dbReference>
<dbReference type="InterPro" id="IPR050138">
    <property type="entry name" value="DHOase/Allantoinase_Hydrolase"/>
</dbReference>
<dbReference type="RefSeq" id="WP_091400454.1">
    <property type="nucleotide sequence ID" value="NZ_FNQY01000024.1"/>
</dbReference>
<dbReference type="GO" id="GO:0005737">
    <property type="term" value="C:cytoplasm"/>
    <property type="evidence" value="ECO:0007669"/>
    <property type="project" value="TreeGrafter"/>
</dbReference>
<feature type="domain" description="Dihydroorotase catalytic" evidence="3">
    <location>
        <begin position="55"/>
        <end position="238"/>
    </location>
</feature>
<dbReference type="NCBIfam" id="TIGR00857">
    <property type="entry name" value="pyrC_multi"/>
    <property type="match status" value="1"/>
</dbReference>
<dbReference type="GO" id="GO:0046872">
    <property type="term" value="F:metal ion binding"/>
    <property type="evidence" value="ECO:0007669"/>
    <property type="project" value="InterPro"/>
</dbReference>